<dbReference type="GO" id="GO:0046872">
    <property type="term" value="F:metal ion binding"/>
    <property type="evidence" value="ECO:0007669"/>
    <property type="project" value="UniProtKB-KW"/>
</dbReference>
<evidence type="ECO:0000313" key="8">
    <source>
        <dbReference type="EMBL" id="QQR31198.1"/>
    </source>
</evidence>
<dbReference type="SMART" id="SM00729">
    <property type="entry name" value="Elp3"/>
    <property type="match status" value="1"/>
</dbReference>
<dbReference type="PROSITE" id="PS51918">
    <property type="entry name" value="RADICAL_SAM"/>
    <property type="match status" value="1"/>
</dbReference>
<dbReference type="PANTHER" id="PTHR43409">
    <property type="entry name" value="ANAEROBIC MAGNESIUM-PROTOPORPHYRIN IX MONOMETHYL ESTER CYCLASE-RELATED"/>
    <property type="match status" value="1"/>
</dbReference>
<dbReference type="Gene3D" id="3.20.20.70">
    <property type="entry name" value="Aldolase class I"/>
    <property type="match status" value="1"/>
</dbReference>
<reference evidence="9" key="2">
    <citation type="submission" date="2017-05" db="EMBL/GenBank/DDBJ databases">
        <title>Improved OligoMM genomes.</title>
        <authorList>
            <person name="Garzetti D."/>
        </authorList>
    </citation>
    <scope>NUCLEOTIDE SEQUENCE [LARGE SCALE GENOMIC DNA]</scope>
    <source>
        <strain evidence="9">KB18</strain>
    </source>
</reference>
<proteinExistence type="predicted"/>
<keyword evidence="3" id="KW-0479">Metal-binding</keyword>
<name>A0A1Z2XU19_9FIRM</name>
<evidence type="ECO:0000313" key="7">
    <source>
        <dbReference type="EMBL" id="ASB41933.1"/>
    </source>
</evidence>
<protein>
    <submittedName>
        <fullName evidence="8">Radical SAM protein</fullName>
    </submittedName>
</protein>
<keyword evidence="5" id="KW-0411">Iron-sulfur</keyword>
<dbReference type="SFLD" id="SFLDG01082">
    <property type="entry name" value="B12-binding_domain_containing"/>
    <property type="match status" value="1"/>
</dbReference>
<evidence type="ECO:0000256" key="2">
    <source>
        <dbReference type="ARBA" id="ARBA00022691"/>
    </source>
</evidence>
<keyword evidence="9" id="KW-1185">Reference proteome</keyword>
<evidence type="ECO:0000313" key="9">
    <source>
        <dbReference type="Proteomes" id="UP000196710"/>
    </source>
</evidence>
<sequence length="299" mass="33585">MKFTGTIWRPPYEASSLLLEVTAGCTHHKCKFCTLYNDLPFKFKMSPMEDIECDLQEVANTMKQWDGFQFDRAFLTGANPFVLKAERLLAIADLIRKYVPTVQTIGCFARVTDITLKPDSELSALAQAGYDGLTIGMETGDDEALHFMNKGYTSADIVEQCSRLDKVGISYNFFYLVSISGASRGEIGAKATAAVCNQLHPQLIGANMLTIYPDSELYQEIQRGNWQEESEVEKYREIRVLIENLEIPTQFAALGASNAFQLHGSLPKDKNALTATIDKIIETVGEEKLRDYRMNLRHL</sequence>
<dbReference type="AlphaFoldDB" id="A0A1Z2XU19"/>
<dbReference type="Proteomes" id="UP000596035">
    <property type="component" value="Chromosome"/>
</dbReference>
<dbReference type="KEGG" id="amur:ADH66_15485"/>
<organism evidence="8 10">
    <name type="scientific">Acutalibacter muris</name>
    <dbReference type="NCBI Taxonomy" id="1796620"/>
    <lineage>
        <taxon>Bacteria</taxon>
        <taxon>Bacillati</taxon>
        <taxon>Bacillota</taxon>
        <taxon>Clostridia</taxon>
        <taxon>Eubacteriales</taxon>
        <taxon>Acutalibacteraceae</taxon>
        <taxon>Acutalibacter</taxon>
    </lineage>
</organism>
<evidence type="ECO:0000256" key="3">
    <source>
        <dbReference type="ARBA" id="ARBA00022723"/>
    </source>
</evidence>
<evidence type="ECO:0000259" key="6">
    <source>
        <dbReference type="PROSITE" id="PS51918"/>
    </source>
</evidence>
<dbReference type="SUPFAM" id="SSF102114">
    <property type="entry name" value="Radical SAM enzymes"/>
    <property type="match status" value="1"/>
</dbReference>
<keyword evidence="2" id="KW-0949">S-adenosyl-L-methionine</keyword>
<comment type="cofactor">
    <cofactor evidence="1">
        <name>[4Fe-4S] cluster</name>
        <dbReference type="ChEBI" id="CHEBI:49883"/>
    </cofactor>
</comment>
<dbReference type="SFLD" id="SFLDS00029">
    <property type="entry name" value="Radical_SAM"/>
    <property type="match status" value="1"/>
</dbReference>
<feature type="domain" description="Radical SAM core" evidence="6">
    <location>
        <begin position="11"/>
        <end position="248"/>
    </location>
</feature>
<dbReference type="SFLD" id="SFLDG01095">
    <property type="entry name" value="Uncharacterised_Radical_SAM_Su"/>
    <property type="match status" value="1"/>
</dbReference>
<dbReference type="InterPro" id="IPR007197">
    <property type="entry name" value="rSAM"/>
</dbReference>
<dbReference type="Proteomes" id="UP000196710">
    <property type="component" value="Chromosome"/>
</dbReference>
<evidence type="ECO:0000256" key="1">
    <source>
        <dbReference type="ARBA" id="ARBA00001966"/>
    </source>
</evidence>
<evidence type="ECO:0000256" key="4">
    <source>
        <dbReference type="ARBA" id="ARBA00023004"/>
    </source>
</evidence>
<accession>A0A1Z2XU19</accession>
<reference evidence="8 10" key="3">
    <citation type="submission" date="2020-11" db="EMBL/GenBank/DDBJ databases">
        <title>Closed and high quality bacterial genomes of the OMM12 community.</title>
        <authorList>
            <person name="Marbouty M."/>
            <person name="Lamy-Besnier Q."/>
            <person name="Debarbieux L."/>
            <person name="Koszul R."/>
        </authorList>
    </citation>
    <scope>NUCLEOTIDE SEQUENCE [LARGE SCALE GENOMIC DNA]</scope>
    <source>
        <strain evidence="8 10">KB18</strain>
    </source>
</reference>
<dbReference type="GO" id="GO:0051536">
    <property type="term" value="F:iron-sulfur cluster binding"/>
    <property type="evidence" value="ECO:0007669"/>
    <property type="project" value="UniProtKB-KW"/>
</dbReference>
<dbReference type="InterPro" id="IPR006638">
    <property type="entry name" value="Elp3/MiaA/NifB-like_rSAM"/>
</dbReference>
<dbReference type="InterPro" id="IPR013785">
    <property type="entry name" value="Aldolase_TIM"/>
</dbReference>
<gene>
    <name evidence="7" type="ORF">ADH66_15485</name>
    <name evidence="8" type="ORF">I5Q82_05860</name>
</gene>
<evidence type="ECO:0000256" key="5">
    <source>
        <dbReference type="ARBA" id="ARBA00023014"/>
    </source>
</evidence>
<dbReference type="GO" id="GO:0003824">
    <property type="term" value="F:catalytic activity"/>
    <property type="evidence" value="ECO:0007669"/>
    <property type="project" value="InterPro"/>
</dbReference>
<keyword evidence="4" id="KW-0408">Iron</keyword>
<dbReference type="PANTHER" id="PTHR43409:SF4">
    <property type="entry name" value="RADICAL SAM SUPERFAMILY PROTEIN"/>
    <property type="match status" value="1"/>
</dbReference>
<dbReference type="RefSeq" id="WP_066538958.1">
    <property type="nucleotide sequence ID" value="NZ_CP021422.1"/>
</dbReference>
<dbReference type="InterPro" id="IPR058240">
    <property type="entry name" value="rSAM_sf"/>
</dbReference>
<dbReference type="Pfam" id="PF04055">
    <property type="entry name" value="Radical_SAM"/>
    <property type="match status" value="1"/>
</dbReference>
<evidence type="ECO:0000313" key="10">
    <source>
        <dbReference type="Proteomes" id="UP000596035"/>
    </source>
</evidence>
<dbReference type="EMBL" id="CP021422">
    <property type="protein sequence ID" value="ASB41933.1"/>
    <property type="molecule type" value="Genomic_DNA"/>
</dbReference>
<reference evidence="7" key="1">
    <citation type="journal article" date="2017" name="Genome Announc.">
        <title>High-Quality Whole-Genome Sequences of the Oligo-Mouse-Microbiota Bacterial Community.</title>
        <authorList>
            <person name="Garzetti D."/>
            <person name="Brugiroux S."/>
            <person name="Bunk B."/>
            <person name="Pukall R."/>
            <person name="McCoy K.D."/>
            <person name="Macpherson A.J."/>
            <person name="Stecher B."/>
        </authorList>
    </citation>
    <scope>NUCLEOTIDE SEQUENCE</scope>
    <source>
        <strain evidence="7">KB18</strain>
    </source>
</reference>
<dbReference type="EMBL" id="CP065321">
    <property type="protein sequence ID" value="QQR31198.1"/>
    <property type="molecule type" value="Genomic_DNA"/>
</dbReference>
<dbReference type="InterPro" id="IPR051198">
    <property type="entry name" value="BchE-like"/>
</dbReference>
<dbReference type="CDD" id="cd01335">
    <property type="entry name" value="Radical_SAM"/>
    <property type="match status" value="1"/>
</dbReference>